<protein>
    <submittedName>
        <fullName evidence="2">Uncharacterized protein</fullName>
    </submittedName>
</protein>
<gene>
    <name evidence="2" type="ORF">JI435_418770</name>
</gene>
<accession>A0A7U2FCT8</accession>
<feature type="compositionally biased region" description="Basic and acidic residues" evidence="1">
    <location>
        <begin position="37"/>
        <end position="58"/>
    </location>
</feature>
<dbReference type="Proteomes" id="UP000663193">
    <property type="component" value="Chromosome 14"/>
</dbReference>
<feature type="region of interest" description="Disordered" evidence="1">
    <location>
        <begin position="29"/>
        <end position="58"/>
    </location>
</feature>
<sequence>MDCTGSRCKRADFPMPRLTLRHFSRKSDSISCQPLERQPDGRELQPCNEDHGKRPQKEQHTLSVLFRVGSVCKRRDVLNKV</sequence>
<evidence type="ECO:0000313" key="2">
    <source>
        <dbReference type="EMBL" id="QRD02866.1"/>
    </source>
</evidence>
<evidence type="ECO:0000313" key="3">
    <source>
        <dbReference type="Proteomes" id="UP000663193"/>
    </source>
</evidence>
<dbReference type="AlphaFoldDB" id="A0A7U2FCT8"/>
<name>A0A7U2FCT8_PHANO</name>
<dbReference type="VEuPathDB" id="FungiDB:JI435_418770"/>
<organism evidence="2 3">
    <name type="scientific">Phaeosphaeria nodorum (strain SN15 / ATCC MYA-4574 / FGSC 10173)</name>
    <name type="common">Glume blotch fungus</name>
    <name type="synonym">Parastagonospora nodorum</name>
    <dbReference type="NCBI Taxonomy" id="321614"/>
    <lineage>
        <taxon>Eukaryota</taxon>
        <taxon>Fungi</taxon>
        <taxon>Dikarya</taxon>
        <taxon>Ascomycota</taxon>
        <taxon>Pezizomycotina</taxon>
        <taxon>Dothideomycetes</taxon>
        <taxon>Pleosporomycetidae</taxon>
        <taxon>Pleosporales</taxon>
        <taxon>Pleosporineae</taxon>
        <taxon>Phaeosphaeriaceae</taxon>
        <taxon>Parastagonospora</taxon>
    </lineage>
</organism>
<dbReference type="EMBL" id="CP069036">
    <property type="protein sequence ID" value="QRD02866.1"/>
    <property type="molecule type" value="Genomic_DNA"/>
</dbReference>
<proteinExistence type="predicted"/>
<evidence type="ECO:0000256" key="1">
    <source>
        <dbReference type="SAM" id="MobiDB-lite"/>
    </source>
</evidence>
<reference evidence="3" key="1">
    <citation type="journal article" date="2021" name="BMC Genomics">
        <title>Chromosome-level genome assembly and manually-curated proteome of model necrotroph Parastagonospora nodorum Sn15 reveals a genome-wide trove of candidate effector homologs, and redundancy of virulence-related functions within an accessory chromosome.</title>
        <authorList>
            <person name="Bertazzoni S."/>
            <person name="Jones D.A.B."/>
            <person name="Phan H.T."/>
            <person name="Tan K.-C."/>
            <person name="Hane J.K."/>
        </authorList>
    </citation>
    <scope>NUCLEOTIDE SEQUENCE [LARGE SCALE GENOMIC DNA]</scope>
    <source>
        <strain evidence="3">SN15 / ATCC MYA-4574 / FGSC 10173)</strain>
    </source>
</reference>
<keyword evidence="3" id="KW-1185">Reference proteome</keyword>